<evidence type="ECO:0000256" key="4">
    <source>
        <dbReference type="ARBA" id="ARBA00048098"/>
    </source>
</evidence>
<reference evidence="5 7" key="2">
    <citation type="journal article" date="2013" name="Nature">
        <title>Insights into bilaterian evolution from three spiralian genomes.</title>
        <authorList>
            <person name="Simakov O."/>
            <person name="Marletaz F."/>
            <person name="Cho S.J."/>
            <person name="Edsinger-Gonzales E."/>
            <person name="Havlak P."/>
            <person name="Hellsten U."/>
            <person name="Kuo D.H."/>
            <person name="Larsson T."/>
            <person name="Lv J."/>
            <person name="Arendt D."/>
            <person name="Savage R."/>
            <person name="Osoegawa K."/>
            <person name="de Jong P."/>
            <person name="Grimwood J."/>
            <person name="Chapman J.A."/>
            <person name="Shapiro H."/>
            <person name="Aerts A."/>
            <person name="Otillar R.P."/>
            <person name="Terry A.Y."/>
            <person name="Boore J.L."/>
            <person name="Grigoriev I.V."/>
            <person name="Lindberg D.R."/>
            <person name="Seaver E.C."/>
            <person name="Weisblat D.A."/>
            <person name="Putnam N.H."/>
            <person name="Rokhsar D.S."/>
        </authorList>
    </citation>
    <scope>NUCLEOTIDE SEQUENCE</scope>
    <source>
        <strain evidence="5 7">I ESC-2004</strain>
    </source>
</reference>
<dbReference type="OrthoDB" id="265044at2759"/>
<dbReference type="AlphaFoldDB" id="R7U7T4"/>
<dbReference type="PANTHER" id="PTHR45704">
    <property type="entry name" value="RAS-LIKE FAMILY MEMBER 11"/>
    <property type="match status" value="1"/>
</dbReference>
<dbReference type="SUPFAM" id="SSF52540">
    <property type="entry name" value="P-loop containing nucleoside triphosphate hydrolases"/>
    <property type="match status" value="1"/>
</dbReference>
<evidence type="ECO:0000313" key="7">
    <source>
        <dbReference type="Proteomes" id="UP000014760"/>
    </source>
</evidence>
<reference evidence="6" key="3">
    <citation type="submission" date="2015-06" db="UniProtKB">
        <authorList>
            <consortium name="EnsemblMetazoa"/>
        </authorList>
    </citation>
    <scope>IDENTIFICATION</scope>
</reference>
<gene>
    <name evidence="5" type="ORF">CAPTEDRAFT_186447</name>
</gene>
<dbReference type="EMBL" id="AMQN01009024">
    <property type="status" value="NOT_ANNOTATED_CDS"/>
    <property type="molecule type" value="Genomic_DNA"/>
</dbReference>
<sequence>MAAVSNDELPARIVLMGGGRVGTTSLIRRFSMGMYVDTYRPEQAKVMRHTKYVYLQRLRDHVIVQFWDCEGEDIRTSLMCAQKAHAVAVVYDITNRASFEFAQKLLDHINPRATAVLIANKLDQEENRKVSTKEGKILAKIHRVEYIETTAREDRNVQEAFQILVSSVPDDYLLLKNGRMAGQYSPSTKICSCCHKNLNCTNKDDVRRKERYNSH</sequence>
<reference evidence="7" key="1">
    <citation type="submission" date="2012-12" db="EMBL/GenBank/DDBJ databases">
        <authorList>
            <person name="Hellsten U."/>
            <person name="Grimwood J."/>
            <person name="Chapman J.A."/>
            <person name="Shapiro H."/>
            <person name="Aerts A."/>
            <person name="Otillar R.P."/>
            <person name="Terry A.Y."/>
            <person name="Boore J.L."/>
            <person name="Simakov O."/>
            <person name="Marletaz F."/>
            <person name="Cho S.-J."/>
            <person name="Edsinger-Gonzales E."/>
            <person name="Havlak P."/>
            <person name="Kuo D.-H."/>
            <person name="Larsson T."/>
            <person name="Lv J."/>
            <person name="Arendt D."/>
            <person name="Savage R."/>
            <person name="Osoegawa K."/>
            <person name="de Jong P."/>
            <person name="Lindberg D.R."/>
            <person name="Seaver E.C."/>
            <person name="Weisblat D.A."/>
            <person name="Putnam N.H."/>
            <person name="Grigoriev I.V."/>
            <person name="Rokhsar D.S."/>
        </authorList>
    </citation>
    <scope>NUCLEOTIDE SEQUENCE</scope>
    <source>
        <strain evidence="7">I ESC-2004</strain>
    </source>
</reference>
<evidence type="ECO:0000256" key="2">
    <source>
        <dbReference type="ARBA" id="ARBA00011984"/>
    </source>
</evidence>
<dbReference type="Gene3D" id="3.40.50.300">
    <property type="entry name" value="P-loop containing nucleotide triphosphate hydrolases"/>
    <property type="match status" value="1"/>
</dbReference>
<dbReference type="EC" id="3.6.5.2" evidence="2"/>
<dbReference type="SMART" id="SM00175">
    <property type="entry name" value="RAB"/>
    <property type="match status" value="1"/>
</dbReference>
<proteinExistence type="inferred from homology"/>
<dbReference type="SMART" id="SM00173">
    <property type="entry name" value="RAS"/>
    <property type="match status" value="1"/>
</dbReference>
<evidence type="ECO:0000313" key="5">
    <source>
        <dbReference type="EMBL" id="ELU02024.1"/>
    </source>
</evidence>
<comment type="similarity">
    <text evidence="1">Belongs to the small GTPase superfamily. Ras family.</text>
</comment>
<comment type="catalytic activity">
    <reaction evidence="4">
        <text>GTP + H2O = GDP + phosphate + H(+)</text>
        <dbReference type="Rhea" id="RHEA:19669"/>
        <dbReference type="ChEBI" id="CHEBI:15377"/>
        <dbReference type="ChEBI" id="CHEBI:15378"/>
        <dbReference type="ChEBI" id="CHEBI:37565"/>
        <dbReference type="ChEBI" id="CHEBI:43474"/>
        <dbReference type="ChEBI" id="CHEBI:58189"/>
        <dbReference type="EC" id="3.6.5.2"/>
    </reaction>
</comment>
<dbReference type="Proteomes" id="UP000014760">
    <property type="component" value="Unassembled WGS sequence"/>
</dbReference>
<dbReference type="InterPro" id="IPR051065">
    <property type="entry name" value="Ras-related_GTPase"/>
</dbReference>
<dbReference type="PRINTS" id="PR00449">
    <property type="entry name" value="RASTRNSFRMNG"/>
</dbReference>
<name>R7U7T4_CAPTE</name>
<dbReference type="GO" id="GO:0005525">
    <property type="term" value="F:GTP binding"/>
    <property type="evidence" value="ECO:0007669"/>
    <property type="project" value="InterPro"/>
</dbReference>
<accession>R7U7T4</accession>
<dbReference type="HOGENOM" id="CLU_041217_10_1_1"/>
<dbReference type="PROSITE" id="PS51421">
    <property type="entry name" value="RAS"/>
    <property type="match status" value="1"/>
</dbReference>
<dbReference type="GO" id="GO:0003925">
    <property type="term" value="F:G protein activity"/>
    <property type="evidence" value="ECO:0007669"/>
    <property type="project" value="UniProtKB-EC"/>
</dbReference>
<dbReference type="STRING" id="283909.R7U7T4"/>
<dbReference type="SMART" id="SM00174">
    <property type="entry name" value="RHO"/>
    <property type="match status" value="1"/>
</dbReference>
<dbReference type="Pfam" id="PF00071">
    <property type="entry name" value="Ras"/>
    <property type="match status" value="1"/>
</dbReference>
<evidence type="ECO:0000313" key="6">
    <source>
        <dbReference type="EnsemblMetazoa" id="CapteP186447"/>
    </source>
</evidence>
<keyword evidence="7" id="KW-1185">Reference proteome</keyword>
<dbReference type="EMBL" id="KB304447">
    <property type="protein sequence ID" value="ELU02024.1"/>
    <property type="molecule type" value="Genomic_DNA"/>
</dbReference>
<organism evidence="5">
    <name type="scientific">Capitella teleta</name>
    <name type="common">Polychaete worm</name>
    <dbReference type="NCBI Taxonomy" id="283909"/>
    <lineage>
        <taxon>Eukaryota</taxon>
        <taxon>Metazoa</taxon>
        <taxon>Spiralia</taxon>
        <taxon>Lophotrochozoa</taxon>
        <taxon>Annelida</taxon>
        <taxon>Polychaeta</taxon>
        <taxon>Sedentaria</taxon>
        <taxon>Scolecida</taxon>
        <taxon>Capitellidae</taxon>
        <taxon>Capitella</taxon>
    </lineage>
</organism>
<dbReference type="EnsemblMetazoa" id="CapteT186447">
    <property type="protein sequence ID" value="CapteP186447"/>
    <property type="gene ID" value="CapteG186447"/>
</dbReference>
<dbReference type="InterPro" id="IPR027417">
    <property type="entry name" value="P-loop_NTPase"/>
</dbReference>
<evidence type="ECO:0000256" key="3">
    <source>
        <dbReference type="ARBA" id="ARBA00022801"/>
    </source>
</evidence>
<keyword evidence="3" id="KW-0378">Hydrolase</keyword>
<evidence type="ECO:0000256" key="1">
    <source>
        <dbReference type="ARBA" id="ARBA00008344"/>
    </source>
</evidence>
<dbReference type="CDD" id="cd00154">
    <property type="entry name" value="Rab"/>
    <property type="match status" value="1"/>
</dbReference>
<dbReference type="PROSITE" id="PS51419">
    <property type="entry name" value="RAB"/>
    <property type="match status" value="1"/>
</dbReference>
<dbReference type="InterPro" id="IPR001806">
    <property type="entry name" value="Small_GTPase"/>
</dbReference>
<protein>
    <recommendedName>
        <fullName evidence="2">small monomeric GTPase</fullName>
        <ecNumber evidence="2">3.6.5.2</ecNumber>
    </recommendedName>
</protein>